<organism evidence="2">
    <name type="scientific">marine sediment metagenome</name>
    <dbReference type="NCBI Taxonomy" id="412755"/>
    <lineage>
        <taxon>unclassified sequences</taxon>
        <taxon>metagenomes</taxon>
        <taxon>ecological metagenomes</taxon>
    </lineage>
</organism>
<gene>
    <name evidence="2" type="ORF">LCGC14_1123620</name>
</gene>
<feature type="compositionally biased region" description="Basic and acidic residues" evidence="1">
    <location>
        <begin position="466"/>
        <end position="494"/>
    </location>
</feature>
<protein>
    <recommendedName>
        <fullName evidence="3">Phage portal protein</fullName>
    </recommendedName>
</protein>
<accession>A0A0F9M3A7</accession>
<dbReference type="GO" id="GO:0019068">
    <property type="term" value="P:virion assembly"/>
    <property type="evidence" value="ECO:0007669"/>
    <property type="project" value="InterPro"/>
</dbReference>
<evidence type="ECO:0008006" key="3">
    <source>
        <dbReference type="Google" id="ProtNLM"/>
    </source>
</evidence>
<evidence type="ECO:0000256" key="1">
    <source>
        <dbReference type="SAM" id="MobiDB-lite"/>
    </source>
</evidence>
<proteinExistence type="predicted"/>
<dbReference type="Pfam" id="PF05136">
    <property type="entry name" value="Phage_portal_2"/>
    <property type="match status" value="1"/>
</dbReference>
<dbReference type="GO" id="GO:0005198">
    <property type="term" value="F:structural molecule activity"/>
    <property type="evidence" value="ECO:0007669"/>
    <property type="project" value="InterPro"/>
</dbReference>
<dbReference type="AlphaFoldDB" id="A0A0F9M3A7"/>
<evidence type="ECO:0000313" key="2">
    <source>
        <dbReference type="EMBL" id="KKN01845.1"/>
    </source>
</evidence>
<dbReference type="NCBIfam" id="TIGR01539">
    <property type="entry name" value="portal_lambda"/>
    <property type="match status" value="1"/>
</dbReference>
<reference evidence="2" key="1">
    <citation type="journal article" date="2015" name="Nature">
        <title>Complex archaea that bridge the gap between prokaryotes and eukaryotes.</title>
        <authorList>
            <person name="Spang A."/>
            <person name="Saw J.H."/>
            <person name="Jorgensen S.L."/>
            <person name="Zaremba-Niedzwiedzka K."/>
            <person name="Martijn J."/>
            <person name="Lind A.E."/>
            <person name="van Eijk R."/>
            <person name="Schleper C."/>
            <person name="Guy L."/>
            <person name="Ettema T.J."/>
        </authorList>
    </citation>
    <scope>NUCLEOTIDE SEQUENCE</scope>
</reference>
<dbReference type="EMBL" id="LAZR01005216">
    <property type="protein sequence ID" value="KKN01845.1"/>
    <property type="molecule type" value="Genomic_DNA"/>
</dbReference>
<feature type="region of interest" description="Disordered" evidence="1">
    <location>
        <begin position="452"/>
        <end position="520"/>
    </location>
</feature>
<comment type="caution">
    <text evidence="2">The sequence shown here is derived from an EMBL/GenBank/DDBJ whole genome shotgun (WGS) entry which is preliminary data.</text>
</comment>
<name>A0A0F9M3A7_9ZZZZ</name>
<dbReference type="InterPro" id="IPR006429">
    <property type="entry name" value="Phage_lambda_portal"/>
</dbReference>
<sequence>MPAAALDTLIAKWASVAATDVPTVRASTAYESGASTRRTLGWHAPTASPNAAILHSLTTLRDRSRAATRNDGYAKGAIDKLVTNIIGTGIKPLSQAEDADFRPQVQELWLRWTDESDADGLLDFYGQQVQAVRGWLEGGEVFLRLRPRRPDDGLSVPLQIQVLEPELCPHMHTTFARNGNRIRAGIEFDRIGRRVAYWFHPSRPTDLFDFDRGQLRRIPASSVIHLYDPLRPGQLRGLPHLTQALIRLHELDKFDDATLLRQQLANMFTAFLTKPASVGEGESLHPLTGLPIETFGDDEILKWEPGIFQELAPGEDIRFSDPPDIKSGYADFTRQQLFHVSAATGVPYETLTGDMSKVNDRTVRVILHEFRRAIQAWQHHIVAFQLCRPIWKAWMDRAFLSGALDIPLEFIEDPEPWIKTKWMPQGWPYLHPVQDVQAQQKAIRIGLTSRSAAVSEQGEDSEEIDREQAADNERADELGLKYDSDGRNGSDLRATKGRQGRATMTPRTTPCPILTRNLSR</sequence>